<evidence type="ECO:0000256" key="5">
    <source>
        <dbReference type="ARBA" id="ARBA00038359"/>
    </source>
</evidence>
<protein>
    <recommendedName>
        <fullName evidence="8">Rhodopsin domain-containing protein</fullName>
    </recommendedName>
</protein>
<proteinExistence type="inferred from homology"/>
<feature type="transmembrane region" description="Helical" evidence="7">
    <location>
        <begin position="131"/>
        <end position="153"/>
    </location>
</feature>
<keyword evidence="4 7" id="KW-0472">Membrane</keyword>
<evidence type="ECO:0000259" key="8">
    <source>
        <dbReference type="Pfam" id="PF20684"/>
    </source>
</evidence>
<feature type="transmembrane region" description="Helical" evidence="7">
    <location>
        <begin position="12"/>
        <end position="39"/>
    </location>
</feature>
<dbReference type="InterPro" id="IPR052337">
    <property type="entry name" value="SAT4-like"/>
</dbReference>
<comment type="similarity">
    <text evidence="5">Belongs to the SAT4 family.</text>
</comment>
<name>A0ABR4DW12_9PEZI</name>
<evidence type="ECO:0000256" key="3">
    <source>
        <dbReference type="ARBA" id="ARBA00022989"/>
    </source>
</evidence>
<dbReference type="Proteomes" id="UP001600888">
    <property type="component" value="Unassembled WGS sequence"/>
</dbReference>
<evidence type="ECO:0000256" key="7">
    <source>
        <dbReference type="SAM" id="Phobius"/>
    </source>
</evidence>
<dbReference type="PANTHER" id="PTHR33048:SF47">
    <property type="entry name" value="INTEGRAL MEMBRANE PROTEIN-RELATED"/>
    <property type="match status" value="1"/>
</dbReference>
<dbReference type="PANTHER" id="PTHR33048">
    <property type="entry name" value="PTH11-LIKE INTEGRAL MEMBRANE PROTEIN (AFU_ORTHOLOGUE AFUA_5G11245)"/>
    <property type="match status" value="1"/>
</dbReference>
<evidence type="ECO:0000313" key="9">
    <source>
        <dbReference type="EMBL" id="KAL2274553.1"/>
    </source>
</evidence>
<evidence type="ECO:0000313" key="10">
    <source>
        <dbReference type="Proteomes" id="UP001600888"/>
    </source>
</evidence>
<feature type="compositionally biased region" description="Basic and acidic residues" evidence="6">
    <location>
        <begin position="366"/>
        <end position="379"/>
    </location>
</feature>
<evidence type="ECO:0000256" key="6">
    <source>
        <dbReference type="SAM" id="MobiDB-lite"/>
    </source>
</evidence>
<comment type="subcellular location">
    <subcellularLocation>
        <location evidence="1">Membrane</location>
        <topology evidence="1">Multi-pass membrane protein</topology>
    </subcellularLocation>
</comment>
<keyword evidence="2 7" id="KW-0812">Transmembrane</keyword>
<organism evidence="9 10">
    <name type="scientific">Diaporthe vaccinii</name>
    <dbReference type="NCBI Taxonomy" id="105482"/>
    <lineage>
        <taxon>Eukaryota</taxon>
        <taxon>Fungi</taxon>
        <taxon>Dikarya</taxon>
        <taxon>Ascomycota</taxon>
        <taxon>Pezizomycotina</taxon>
        <taxon>Sordariomycetes</taxon>
        <taxon>Sordariomycetidae</taxon>
        <taxon>Diaporthales</taxon>
        <taxon>Diaporthaceae</taxon>
        <taxon>Diaporthe</taxon>
        <taxon>Diaporthe eres species complex</taxon>
    </lineage>
</organism>
<feature type="transmembrane region" description="Helical" evidence="7">
    <location>
        <begin position="51"/>
        <end position="75"/>
    </location>
</feature>
<sequence>MSSYGDVLSTGITRYGIIAVVVTTVLSVLAAILAVMRFMLRRKVGFGTDDYLLMVVLLFLMIQLIIQYLMAFLAAEGASMEYLAQHPEKMIITLKLIYFPVLSYTLVVVFIKTSILYSYKNIFGHVKMTKYHIYILLGLTWAWGLGSFLPALFQCSPIDKAWLPMKPGHCIGLMPYLWATSISNFIIDWLILIVPIAPVLKLHLPPTQKLLVGLSFMCGSIACIASTVRSARTGEFDPANLGVSNFNASIWVYIEIPLATISCCLPFLSRPLGTKIARSLRTFRTRITGRTSKDSSPANSKGKSSGWGSYDSSPETMNSQSYPIQGLSHDGRNIHLSTTTTVDSRPMPNPYGTETVSYGYTVEAPAKGRDKSDSERSLV</sequence>
<feature type="compositionally biased region" description="Polar residues" evidence="6">
    <location>
        <begin position="288"/>
        <end position="323"/>
    </location>
</feature>
<reference evidence="9 10" key="1">
    <citation type="submission" date="2024-03" db="EMBL/GenBank/DDBJ databases">
        <title>A high-quality draft genome sequence of Diaporthe vaccinii, a causative agent of upright dieback and viscid rot disease in cranberry plants.</title>
        <authorList>
            <person name="Sarrasin M."/>
            <person name="Lang B.F."/>
            <person name="Burger G."/>
        </authorList>
    </citation>
    <scope>NUCLEOTIDE SEQUENCE [LARGE SCALE GENOMIC DNA]</scope>
    <source>
        <strain evidence="9 10">IS7</strain>
    </source>
</reference>
<feature type="transmembrane region" description="Helical" evidence="7">
    <location>
        <begin position="210"/>
        <end position="228"/>
    </location>
</feature>
<evidence type="ECO:0000256" key="2">
    <source>
        <dbReference type="ARBA" id="ARBA00022692"/>
    </source>
</evidence>
<gene>
    <name evidence="9" type="ORF">FJTKL_03127</name>
</gene>
<comment type="caution">
    <text evidence="9">The sequence shown here is derived from an EMBL/GenBank/DDBJ whole genome shotgun (WGS) entry which is preliminary data.</text>
</comment>
<evidence type="ECO:0000256" key="1">
    <source>
        <dbReference type="ARBA" id="ARBA00004141"/>
    </source>
</evidence>
<feature type="transmembrane region" description="Helical" evidence="7">
    <location>
        <begin position="173"/>
        <end position="198"/>
    </location>
</feature>
<keyword evidence="10" id="KW-1185">Reference proteome</keyword>
<dbReference type="EMBL" id="JBAWTH010000154">
    <property type="protein sequence ID" value="KAL2274553.1"/>
    <property type="molecule type" value="Genomic_DNA"/>
</dbReference>
<feature type="transmembrane region" description="Helical" evidence="7">
    <location>
        <begin position="248"/>
        <end position="268"/>
    </location>
</feature>
<accession>A0ABR4DW12</accession>
<feature type="region of interest" description="Disordered" evidence="6">
    <location>
        <begin position="287"/>
        <end position="379"/>
    </location>
</feature>
<dbReference type="InterPro" id="IPR049326">
    <property type="entry name" value="Rhodopsin_dom_fungi"/>
</dbReference>
<dbReference type="Pfam" id="PF20684">
    <property type="entry name" value="Fung_rhodopsin"/>
    <property type="match status" value="1"/>
</dbReference>
<evidence type="ECO:0000256" key="4">
    <source>
        <dbReference type="ARBA" id="ARBA00023136"/>
    </source>
</evidence>
<feature type="transmembrane region" description="Helical" evidence="7">
    <location>
        <begin position="95"/>
        <end position="119"/>
    </location>
</feature>
<feature type="domain" description="Rhodopsin" evidence="8">
    <location>
        <begin position="37"/>
        <end position="272"/>
    </location>
</feature>
<keyword evidence="3 7" id="KW-1133">Transmembrane helix</keyword>